<proteinExistence type="predicted"/>
<dbReference type="RefSeq" id="WP_114828831.1">
    <property type="nucleotide sequence ID" value="NZ_QQTO01000001.1"/>
</dbReference>
<protein>
    <submittedName>
        <fullName evidence="2">NIPSNAP family protein</fullName>
    </submittedName>
</protein>
<feature type="domain" description="NIPSNAP" evidence="1">
    <location>
        <begin position="119"/>
        <end position="213"/>
    </location>
</feature>
<evidence type="ECO:0000313" key="2">
    <source>
        <dbReference type="EMBL" id="RDJ26947.1"/>
    </source>
</evidence>
<name>A0A370L9J0_9HYPH</name>
<dbReference type="Gene3D" id="3.30.70.100">
    <property type="match status" value="1"/>
</dbReference>
<comment type="caution">
    <text evidence="2">The sequence shown here is derived from an EMBL/GenBank/DDBJ whole genome shotgun (WGS) entry which is preliminary data.</text>
</comment>
<keyword evidence="3" id="KW-1185">Reference proteome</keyword>
<dbReference type="InterPro" id="IPR011008">
    <property type="entry name" value="Dimeric_a/b-barrel"/>
</dbReference>
<dbReference type="InterPro" id="IPR012577">
    <property type="entry name" value="NIPSNAP"/>
</dbReference>
<dbReference type="OrthoDB" id="4124121at2"/>
<accession>A0A370L9J0</accession>
<dbReference type="Proteomes" id="UP000255207">
    <property type="component" value="Unassembled WGS sequence"/>
</dbReference>
<reference evidence="3" key="1">
    <citation type="submission" date="2018-07" db="EMBL/GenBank/DDBJ databases">
        <authorList>
            <person name="Safronova V.I."/>
            <person name="Chirak E.R."/>
            <person name="Sazanova A.L."/>
        </authorList>
    </citation>
    <scope>NUCLEOTIDE SEQUENCE [LARGE SCALE GENOMIC DNA]</scope>
    <source>
        <strain evidence="3">RCAM04685</strain>
    </source>
</reference>
<dbReference type="AlphaFoldDB" id="A0A370L9J0"/>
<dbReference type="SUPFAM" id="SSF54909">
    <property type="entry name" value="Dimeric alpha+beta barrel"/>
    <property type="match status" value="1"/>
</dbReference>
<dbReference type="EMBL" id="QQTP01000003">
    <property type="protein sequence ID" value="RDJ26947.1"/>
    <property type="molecule type" value="Genomic_DNA"/>
</dbReference>
<evidence type="ECO:0000259" key="1">
    <source>
        <dbReference type="Pfam" id="PF07978"/>
    </source>
</evidence>
<gene>
    <name evidence="2" type="ORF">DWE98_08895</name>
</gene>
<evidence type="ECO:0000313" key="3">
    <source>
        <dbReference type="Proteomes" id="UP000255207"/>
    </source>
</evidence>
<sequence length="232" mass="25065">MASAAPDLAPNAELHWVAYLDLKPQMTAAALAGIGQWLQGDGSAGRLRACWYSVLGPAHRILLWRSFDGAAALDAAGLELACSDNPYGVGDCLVRLSGNAFRKVPFAGDLPETSAGPFFELRDYTLKLDGLDKLMELWRPLLPARLSLAPWVTAMYALTGTAPRMLHIYPWTSLEQRTEIRDGAAAIGWPPAEAPRQILHQDVTIYRAAEFSPLGGAPSCQAADIRQAELAP</sequence>
<dbReference type="Pfam" id="PF07978">
    <property type="entry name" value="NIPSNAP"/>
    <property type="match status" value="1"/>
</dbReference>
<organism evidence="2 3">
    <name type="scientific">Bosea caraganae</name>
    <dbReference type="NCBI Taxonomy" id="2763117"/>
    <lineage>
        <taxon>Bacteria</taxon>
        <taxon>Pseudomonadati</taxon>
        <taxon>Pseudomonadota</taxon>
        <taxon>Alphaproteobacteria</taxon>
        <taxon>Hyphomicrobiales</taxon>
        <taxon>Boseaceae</taxon>
        <taxon>Bosea</taxon>
    </lineage>
</organism>